<dbReference type="Pfam" id="PF02557">
    <property type="entry name" value="VanY"/>
    <property type="match status" value="1"/>
</dbReference>
<dbReference type="SUPFAM" id="SSF55166">
    <property type="entry name" value="Hedgehog/DD-peptidase"/>
    <property type="match status" value="1"/>
</dbReference>
<organism evidence="2 3">
    <name type="scientific">Luminiphilus syltensis NOR5-1B</name>
    <dbReference type="NCBI Taxonomy" id="565045"/>
    <lineage>
        <taxon>Bacteria</taxon>
        <taxon>Pseudomonadati</taxon>
        <taxon>Pseudomonadota</taxon>
        <taxon>Gammaproteobacteria</taxon>
        <taxon>Cellvibrionales</taxon>
        <taxon>Halieaceae</taxon>
        <taxon>Luminiphilus</taxon>
    </lineage>
</organism>
<dbReference type="AlphaFoldDB" id="B8KRX9"/>
<evidence type="ECO:0000259" key="1">
    <source>
        <dbReference type="Pfam" id="PF02557"/>
    </source>
</evidence>
<dbReference type="PANTHER" id="PTHR34385:SF1">
    <property type="entry name" value="PEPTIDOGLYCAN L-ALANYL-D-GLUTAMATE ENDOPEPTIDASE CWLK"/>
    <property type="match status" value="1"/>
</dbReference>
<name>B8KRX9_9GAMM</name>
<dbReference type="InterPro" id="IPR052179">
    <property type="entry name" value="DD-CPase-like"/>
</dbReference>
<reference evidence="3" key="1">
    <citation type="journal article" date="2013" name="BMC Microbiol.">
        <title>Taxonomy and evolution of bacteriochlorophyll a-containing members of the OM60/NOR5 clade of marine gammaproteobacteria: description of Luminiphilus syltensis gen. nov., sp. nov., reclassification of Haliea rubra as Pseudohaliea rubra gen. nov., comb. nov., and emendation of Chromatocurvus halotolerans.</title>
        <authorList>
            <person name="Spring S."/>
            <person name="Riedel T."/>
            <person name="Sproer C."/>
            <person name="Yan S."/>
            <person name="Harder J."/>
            <person name="Fuchs B.M."/>
        </authorList>
    </citation>
    <scope>NUCLEOTIDE SEQUENCE [LARGE SCALE GENOMIC DNA]</scope>
    <source>
        <strain evidence="3">NOR51-B</strain>
    </source>
</reference>
<dbReference type="GO" id="GO:0004180">
    <property type="term" value="F:carboxypeptidase activity"/>
    <property type="evidence" value="ECO:0007669"/>
    <property type="project" value="UniProtKB-KW"/>
</dbReference>
<sequence>MGPDTVVAWQRLRRRGQALGFDLTIASGFRSYARQRMIWDAKAAGNRIVVDGKGRPLQRASMSDGEWIDAIMRFSALPGTSRHHWGSDLDVYDAAAIDDGYRLRLEPDEYTGDGPFAALSDWLGDCISRDDAEGFFRPYAEDQGGVAPEPWHVSHRDTAQGFSPAVSAELLVPLWRGDPQWPETSPLALGESVIDRVAELWGRFVNLGC</sequence>
<gene>
    <name evidence="2" type="ORF">NOR51B_175</name>
</gene>
<dbReference type="GO" id="GO:0006508">
    <property type="term" value="P:proteolysis"/>
    <property type="evidence" value="ECO:0007669"/>
    <property type="project" value="InterPro"/>
</dbReference>
<dbReference type="InterPro" id="IPR003709">
    <property type="entry name" value="VanY-like_core_dom"/>
</dbReference>
<evidence type="ECO:0000313" key="3">
    <source>
        <dbReference type="Proteomes" id="UP000004699"/>
    </source>
</evidence>
<evidence type="ECO:0000313" key="2">
    <source>
        <dbReference type="EMBL" id="EED34238.1"/>
    </source>
</evidence>
<keyword evidence="2" id="KW-0121">Carboxypeptidase</keyword>
<dbReference type="InterPro" id="IPR009045">
    <property type="entry name" value="Zn_M74/Hedgehog-like"/>
</dbReference>
<dbReference type="STRING" id="565045.NOR51B_175"/>
<dbReference type="EMBL" id="DS999411">
    <property type="protein sequence ID" value="EED34238.1"/>
    <property type="molecule type" value="Genomic_DNA"/>
</dbReference>
<dbReference type="eggNOG" id="COG1876">
    <property type="taxonomic scope" value="Bacteria"/>
</dbReference>
<keyword evidence="2" id="KW-0378">Hydrolase</keyword>
<proteinExistence type="predicted"/>
<keyword evidence="2" id="KW-0645">Protease</keyword>
<dbReference type="PANTHER" id="PTHR34385">
    <property type="entry name" value="D-ALANYL-D-ALANINE CARBOXYPEPTIDASE"/>
    <property type="match status" value="1"/>
</dbReference>
<dbReference type="Proteomes" id="UP000004699">
    <property type="component" value="Unassembled WGS sequence"/>
</dbReference>
<feature type="domain" description="D-alanyl-D-alanine carboxypeptidase-like core" evidence="1">
    <location>
        <begin position="4"/>
        <end position="155"/>
    </location>
</feature>
<keyword evidence="3" id="KW-1185">Reference proteome</keyword>
<protein>
    <submittedName>
        <fullName evidence="2">Peptidase M15B and M15C, D,D-carboxypeptidase VanY/endolysin</fullName>
    </submittedName>
</protein>
<dbReference type="CDD" id="cd14847">
    <property type="entry name" value="DD-carboxypeptidase_like"/>
    <property type="match status" value="1"/>
</dbReference>
<dbReference type="HOGENOM" id="CLU_081855_0_0_6"/>
<accession>B8KRX9</accession>
<dbReference type="Gene3D" id="3.30.1380.10">
    <property type="match status" value="1"/>
</dbReference>